<reference evidence="3" key="1">
    <citation type="journal article" date="2013" name="J. Plant Res.">
        <title>Effect of fungi and light on seed germination of three Opuntia species from semiarid lands of central Mexico.</title>
        <authorList>
            <person name="Delgado-Sanchez P."/>
            <person name="Jimenez-Bremont J.F."/>
            <person name="Guerrero-Gonzalez Mde L."/>
            <person name="Flores J."/>
        </authorList>
    </citation>
    <scope>NUCLEOTIDE SEQUENCE</scope>
    <source>
        <tissue evidence="3">Cladode</tissue>
    </source>
</reference>
<dbReference type="EMBL" id="GISG01179506">
    <property type="protein sequence ID" value="MBA4653489.1"/>
    <property type="molecule type" value="Transcribed_RNA"/>
</dbReference>
<dbReference type="PROSITE" id="PS50076">
    <property type="entry name" value="DNAJ_2"/>
    <property type="match status" value="1"/>
</dbReference>
<feature type="domain" description="J" evidence="2">
    <location>
        <begin position="3"/>
        <end position="80"/>
    </location>
</feature>
<dbReference type="PRINTS" id="PR00625">
    <property type="entry name" value="JDOMAIN"/>
</dbReference>
<proteinExistence type="predicted"/>
<dbReference type="AlphaFoldDB" id="A0A7C9E6C6"/>
<dbReference type="FunFam" id="1.10.287.110:FF:000073">
    <property type="entry name" value="DnaJ domain protein"/>
    <property type="match status" value="1"/>
</dbReference>
<dbReference type="SMART" id="SM00271">
    <property type="entry name" value="DnaJ"/>
    <property type="match status" value="1"/>
</dbReference>
<dbReference type="SUPFAM" id="SSF46565">
    <property type="entry name" value="Chaperone J-domain"/>
    <property type="match status" value="1"/>
</dbReference>
<protein>
    <recommendedName>
        <fullName evidence="2">J domain-containing protein</fullName>
    </recommendedName>
</protein>
<dbReference type="Gene3D" id="1.10.287.110">
    <property type="entry name" value="DnaJ domain"/>
    <property type="match status" value="1"/>
</dbReference>
<keyword evidence="1" id="KW-1133">Transmembrane helix</keyword>
<dbReference type="InterPro" id="IPR001623">
    <property type="entry name" value="DnaJ_domain"/>
</dbReference>
<accession>A0A7C9E6C6</accession>
<keyword evidence="1" id="KW-0812">Transmembrane</keyword>
<dbReference type="Pfam" id="PF00226">
    <property type="entry name" value="DnaJ"/>
    <property type="match status" value="1"/>
</dbReference>
<reference evidence="3" key="2">
    <citation type="submission" date="2020-07" db="EMBL/GenBank/DDBJ databases">
        <authorList>
            <person name="Vera ALvarez R."/>
            <person name="Arias-Moreno D.M."/>
            <person name="Jimenez-Jacinto V."/>
            <person name="Jimenez-Bremont J.F."/>
            <person name="Swaminathan K."/>
            <person name="Moose S.P."/>
            <person name="Guerrero-Gonzalez M.L."/>
            <person name="Marino-Ramirez L."/>
            <person name="Landsman D."/>
            <person name="Rodriguez-Kessler M."/>
            <person name="Delgado-Sanchez P."/>
        </authorList>
    </citation>
    <scope>NUCLEOTIDE SEQUENCE</scope>
    <source>
        <tissue evidence="3">Cladode</tissue>
    </source>
</reference>
<dbReference type="InterPro" id="IPR018253">
    <property type="entry name" value="DnaJ_domain_CS"/>
</dbReference>
<evidence type="ECO:0000256" key="1">
    <source>
        <dbReference type="SAM" id="Phobius"/>
    </source>
</evidence>
<sequence>MADHYKVLGVTRNATKEEVKEAFRRLAIQFHPDKHVQSSKSTRDAASLRFKQVSEAYEVLIDDRKRAAYNLGRQSYNNVGNFYSARSGTYGYNNAGYNANYYYRGGGSYYKNWNQTTTSSRSNRWASNLDAVIRYMTTREFLRNFVFASLLLAGTVAIDMSGDTLWKMHNTGKSFEDAVVSVQKNKADKDQE</sequence>
<dbReference type="InterPro" id="IPR050817">
    <property type="entry name" value="DjlA_DnaK_co-chaperone"/>
</dbReference>
<feature type="transmembrane region" description="Helical" evidence="1">
    <location>
        <begin position="141"/>
        <end position="158"/>
    </location>
</feature>
<dbReference type="CDD" id="cd06257">
    <property type="entry name" value="DnaJ"/>
    <property type="match status" value="1"/>
</dbReference>
<dbReference type="PANTHER" id="PTHR24074">
    <property type="entry name" value="CO-CHAPERONE PROTEIN DJLA"/>
    <property type="match status" value="1"/>
</dbReference>
<name>A0A7C9E6C6_OPUST</name>
<organism evidence="3">
    <name type="scientific">Opuntia streptacantha</name>
    <name type="common">Prickly pear cactus</name>
    <name type="synonym">Opuntia cardona</name>
    <dbReference type="NCBI Taxonomy" id="393608"/>
    <lineage>
        <taxon>Eukaryota</taxon>
        <taxon>Viridiplantae</taxon>
        <taxon>Streptophyta</taxon>
        <taxon>Embryophyta</taxon>
        <taxon>Tracheophyta</taxon>
        <taxon>Spermatophyta</taxon>
        <taxon>Magnoliopsida</taxon>
        <taxon>eudicotyledons</taxon>
        <taxon>Gunneridae</taxon>
        <taxon>Pentapetalae</taxon>
        <taxon>Caryophyllales</taxon>
        <taxon>Cactineae</taxon>
        <taxon>Cactaceae</taxon>
        <taxon>Opuntioideae</taxon>
        <taxon>Opuntia</taxon>
    </lineage>
</organism>
<evidence type="ECO:0000259" key="2">
    <source>
        <dbReference type="PROSITE" id="PS50076"/>
    </source>
</evidence>
<keyword evidence="1" id="KW-0472">Membrane</keyword>
<evidence type="ECO:0000313" key="3">
    <source>
        <dbReference type="EMBL" id="MBA4653489.1"/>
    </source>
</evidence>
<dbReference type="InterPro" id="IPR036869">
    <property type="entry name" value="J_dom_sf"/>
</dbReference>
<dbReference type="PROSITE" id="PS00636">
    <property type="entry name" value="DNAJ_1"/>
    <property type="match status" value="1"/>
</dbReference>